<protein>
    <submittedName>
        <fullName evidence="1">CXXX repeat peptide modification system protein</fullName>
    </submittedName>
</protein>
<dbReference type="EMBL" id="WWVF01000001">
    <property type="protein sequence ID" value="MZS87516.1"/>
    <property type="molecule type" value="Genomic_DNA"/>
</dbReference>
<dbReference type="InterPro" id="IPR026413">
    <property type="entry name" value="CXXX_rpt_assoc"/>
</dbReference>
<accession>A0A6L8XNF8</accession>
<gene>
    <name evidence="1" type="ORF">GT712_00020</name>
</gene>
<evidence type="ECO:0000313" key="1">
    <source>
        <dbReference type="EMBL" id="MZS87516.1"/>
    </source>
</evidence>
<organism evidence="1 2">
    <name type="scientific">Blautia wexlerae</name>
    <dbReference type="NCBI Taxonomy" id="418240"/>
    <lineage>
        <taxon>Bacteria</taxon>
        <taxon>Bacillati</taxon>
        <taxon>Bacillota</taxon>
        <taxon>Clostridia</taxon>
        <taxon>Lachnospirales</taxon>
        <taxon>Lachnospiraceae</taxon>
        <taxon>Blautia</taxon>
    </lineage>
</organism>
<dbReference type="NCBIfam" id="TIGR04116">
    <property type="entry name" value="CXXX_rpt_assoc"/>
    <property type="match status" value="1"/>
</dbReference>
<dbReference type="Proteomes" id="UP000477156">
    <property type="component" value="Unassembled WGS sequence"/>
</dbReference>
<name>A0A6L8XNF8_9FIRM</name>
<proteinExistence type="predicted"/>
<evidence type="ECO:0000313" key="2">
    <source>
        <dbReference type="Proteomes" id="UP000477156"/>
    </source>
</evidence>
<dbReference type="RefSeq" id="WP_161276649.1">
    <property type="nucleotide sequence ID" value="NZ_WWUZ01000001.1"/>
</dbReference>
<sequence length="89" mass="10478">MEKIVGNVGKREKNEIIDICEKKMSLDNLVLITKDQDEKLYNKAIDALKDVKQEYDGWWSRMVEKYNFEGDENGHWEVNFQTGQVILVI</sequence>
<reference evidence="1 2" key="1">
    <citation type="journal article" date="2019" name="Nat. Med.">
        <title>A library of human gut bacterial isolates paired with longitudinal multiomics data enables mechanistic microbiome research.</title>
        <authorList>
            <person name="Poyet M."/>
            <person name="Groussin M."/>
            <person name="Gibbons S.M."/>
            <person name="Avila-Pacheco J."/>
            <person name="Jiang X."/>
            <person name="Kearney S.M."/>
            <person name="Perrotta A.R."/>
            <person name="Berdy B."/>
            <person name="Zhao S."/>
            <person name="Lieberman T.D."/>
            <person name="Swanson P.K."/>
            <person name="Smith M."/>
            <person name="Roesemann S."/>
            <person name="Alexander J.E."/>
            <person name="Rich S.A."/>
            <person name="Livny J."/>
            <person name="Vlamakis H."/>
            <person name="Clish C."/>
            <person name="Bullock K."/>
            <person name="Deik A."/>
            <person name="Scott J."/>
            <person name="Pierce K.A."/>
            <person name="Xavier R.J."/>
            <person name="Alm E.J."/>
        </authorList>
    </citation>
    <scope>NUCLEOTIDE SEQUENCE [LARGE SCALE GENOMIC DNA]</scope>
    <source>
        <strain evidence="1 2">BIOML-A12</strain>
    </source>
</reference>
<dbReference type="AlphaFoldDB" id="A0A6L8XNF8"/>
<comment type="caution">
    <text evidence="1">The sequence shown here is derived from an EMBL/GenBank/DDBJ whole genome shotgun (WGS) entry which is preliminary data.</text>
</comment>